<gene>
    <name evidence="1" type="ORF">KSL4_0828</name>
</gene>
<evidence type="ECO:0000313" key="2">
    <source>
        <dbReference type="Proteomes" id="UP000199047"/>
    </source>
</evidence>
<name>A0ABM9V444_9LACO</name>
<comment type="caution">
    <text evidence="1">The sequence shown here is derived from an EMBL/GenBank/DDBJ whole genome shotgun (WGS) entry which is preliminary data.</text>
</comment>
<dbReference type="EMBL" id="FBTB01000015">
    <property type="protein sequence ID" value="CUW12382.1"/>
    <property type="molecule type" value="Genomic_DNA"/>
</dbReference>
<organism evidence="1 2">
    <name type="scientific">Leuconostoc inhae</name>
    <dbReference type="NCBI Taxonomy" id="178001"/>
    <lineage>
        <taxon>Bacteria</taxon>
        <taxon>Bacillati</taxon>
        <taxon>Bacillota</taxon>
        <taxon>Bacilli</taxon>
        <taxon>Lactobacillales</taxon>
        <taxon>Lactobacillaceae</taxon>
        <taxon>Leuconostoc</taxon>
    </lineage>
</organism>
<accession>A0ABM9V444</accession>
<evidence type="ECO:0000313" key="1">
    <source>
        <dbReference type="EMBL" id="CUW12382.1"/>
    </source>
</evidence>
<protein>
    <submittedName>
        <fullName evidence="1">Glutathione-regulated potassium-efflux system protein KefB</fullName>
    </submittedName>
</protein>
<proteinExistence type="predicted"/>
<reference evidence="1 2" key="1">
    <citation type="submission" date="2015-12" db="EMBL/GenBank/DDBJ databases">
        <authorList>
            <person name="Andreevskaya M."/>
        </authorList>
    </citation>
    <scope>NUCLEOTIDE SEQUENCE [LARGE SCALE GENOMIC DNA]</scope>
    <source>
        <strain evidence="1 2">KSL4-2</strain>
    </source>
</reference>
<dbReference type="Proteomes" id="UP000199047">
    <property type="component" value="Unassembled WGS sequence"/>
</dbReference>
<sequence length="37" mass="4134">MPYELALDVQALIGGKIYAIDDVERSITKIDEGDEHD</sequence>
<keyword evidence="2" id="KW-1185">Reference proteome</keyword>